<evidence type="ECO:0000313" key="2">
    <source>
        <dbReference type="Proteomes" id="UP000054047"/>
    </source>
</evidence>
<accession>A0A0C2FY29</accession>
<reference evidence="1 2" key="1">
    <citation type="submission" date="2013-12" db="EMBL/GenBank/DDBJ databases">
        <title>Draft genome of the parsitic nematode Ancylostoma duodenale.</title>
        <authorList>
            <person name="Mitreva M."/>
        </authorList>
    </citation>
    <scope>NUCLEOTIDE SEQUENCE [LARGE SCALE GENOMIC DNA]</scope>
    <source>
        <strain evidence="1 2">Zhejiang</strain>
    </source>
</reference>
<sequence>MLLPKHCSYRSFAIIASELITKKTAWDMDNRKESAEDIVKQLGKYAADTLRPSLQLDEHMDVHPSLVS</sequence>
<keyword evidence="2" id="KW-1185">Reference proteome</keyword>
<proteinExistence type="predicted"/>
<dbReference type="AlphaFoldDB" id="A0A0C2FY29"/>
<name>A0A0C2FY29_9BILA</name>
<organism evidence="1 2">
    <name type="scientific">Ancylostoma duodenale</name>
    <dbReference type="NCBI Taxonomy" id="51022"/>
    <lineage>
        <taxon>Eukaryota</taxon>
        <taxon>Metazoa</taxon>
        <taxon>Ecdysozoa</taxon>
        <taxon>Nematoda</taxon>
        <taxon>Chromadorea</taxon>
        <taxon>Rhabditida</taxon>
        <taxon>Rhabditina</taxon>
        <taxon>Rhabditomorpha</taxon>
        <taxon>Strongyloidea</taxon>
        <taxon>Ancylostomatidae</taxon>
        <taxon>Ancylostomatinae</taxon>
        <taxon>Ancylostoma</taxon>
    </lineage>
</organism>
<gene>
    <name evidence="1" type="ORF">ANCDUO_16392</name>
</gene>
<protein>
    <submittedName>
        <fullName evidence="1">Uncharacterized protein</fullName>
    </submittedName>
</protein>
<dbReference type="EMBL" id="KN741090">
    <property type="protein sequence ID" value="KIH53480.1"/>
    <property type="molecule type" value="Genomic_DNA"/>
</dbReference>
<evidence type="ECO:0000313" key="1">
    <source>
        <dbReference type="EMBL" id="KIH53480.1"/>
    </source>
</evidence>
<dbReference type="OrthoDB" id="10518753at2759"/>
<dbReference type="Proteomes" id="UP000054047">
    <property type="component" value="Unassembled WGS sequence"/>
</dbReference>